<dbReference type="GO" id="GO:0016853">
    <property type="term" value="F:isomerase activity"/>
    <property type="evidence" value="ECO:0007669"/>
    <property type="project" value="UniProtKB-KW"/>
</dbReference>
<dbReference type="Pfam" id="PF00535">
    <property type="entry name" value="Glycos_transf_2"/>
    <property type="match status" value="1"/>
</dbReference>
<dbReference type="CDD" id="cd04179">
    <property type="entry name" value="DPM_DPG-synthase_like"/>
    <property type="match status" value="1"/>
</dbReference>
<protein>
    <submittedName>
        <fullName evidence="3">dTDP-L-rhamnose 4-epimerase</fullName>
        <ecNumber evidence="3">5.1.3.25</ecNumber>
    </submittedName>
</protein>
<keyword evidence="4" id="KW-1185">Reference proteome</keyword>
<gene>
    <name evidence="3" type="ORF">FHR32_007986</name>
</gene>
<accession>A0A7W7S616</accession>
<comment type="similarity">
    <text evidence="1">Belongs to the glycosyltransferase 2 family.</text>
</comment>
<dbReference type="AlphaFoldDB" id="A0A7W7S616"/>
<proteinExistence type="inferred from homology"/>
<dbReference type="InterPro" id="IPR029044">
    <property type="entry name" value="Nucleotide-diphossugar_trans"/>
</dbReference>
<comment type="caution">
    <text evidence="3">The sequence shown here is derived from an EMBL/GenBank/DDBJ whole genome shotgun (WGS) entry which is preliminary data.</text>
</comment>
<dbReference type="Gene3D" id="3.90.550.10">
    <property type="entry name" value="Spore Coat Polysaccharide Biosynthesis Protein SpsA, Chain A"/>
    <property type="match status" value="1"/>
</dbReference>
<evidence type="ECO:0000256" key="1">
    <source>
        <dbReference type="ARBA" id="ARBA00006739"/>
    </source>
</evidence>
<dbReference type="EMBL" id="JACHJU010000005">
    <property type="protein sequence ID" value="MBB4943586.1"/>
    <property type="molecule type" value="Genomic_DNA"/>
</dbReference>
<dbReference type="InterPro" id="IPR001173">
    <property type="entry name" value="Glyco_trans_2-like"/>
</dbReference>
<organism evidence="3 4">
    <name type="scientific">Streptosporangium album</name>
    <dbReference type="NCBI Taxonomy" id="47479"/>
    <lineage>
        <taxon>Bacteria</taxon>
        <taxon>Bacillati</taxon>
        <taxon>Actinomycetota</taxon>
        <taxon>Actinomycetes</taxon>
        <taxon>Streptosporangiales</taxon>
        <taxon>Streptosporangiaceae</taxon>
        <taxon>Streptosporangium</taxon>
    </lineage>
</organism>
<dbReference type="InterPro" id="IPR050256">
    <property type="entry name" value="Glycosyltransferase_2"/>
</dbReference>
<feature type="domain" description="Glycosyltransferase 2-like" evidence="2">
    <location>
        <begin position="5"/>
        <end position="123"/>
    </location>
</feature>
<dbReference type="PANTHER" id="PTHR48090">
    <property type="entry name" value="UNDECAPRENYL-PHOSPHATE 4-DEOXY-4-FORMAMIDO-L-ARABINOSE TRANSFERASE-RELATED"/>
    <property type="match status" value="1"/>
</dbReference>
<evidence type="ECO:0000313" key="4">
    <source>
        <dbReference type="Proteomes" id="UP000534286"/>
    </source>
</evidence>
<reference evidence="3 4" key="1">
    <citation type="submission" date="2020-08" db="EMBL/GenBank/DDBJ databases">
        <title>Sequencing the genomes of 1000 actinobacteria strains.</title>
        <authorList>
            <person name="Klenk H.-P."/>
        </authorList>
    </citation>
    <scope>NUCLEOTIDE SEQUENCE [LARGE SCALE GENOMIC DNA]</scope>
    <source>
        <strain evidence="3 4">DSM 43023</strain>
    </source>
</reference>
<dbReference type="SUPFAM" id="SSF53448">
    <property type="entry name" value="Nucleotide-diphospho-sugar transferases"/>
    <property type="match status" value="1"/>
</dbReference>
<dbReference type="EC" id="5.1.3.25" evidence="3"/>
<sequence>MEIDVVLPCLDEEAALPWVLERMPVGYRPIVVDNGSADDSVKVATGLGARVLVERQRGFGAACHAGLLAATSDIVAFMDADASLDPRQLPRVVGPVRDGESDLVLGRRITRSVGSWPPHARAANALLAHRLRRRTGAALHDLGPMRAAPRTGLLALGLRDRRFGYPLEMVLRAAAAGWRIAEAEVDYLPRTGRSKVTGTVRGTVRAIGDMRRVMRETA</sequence>
<dbReference type="PANTHER" id="PTHR48090:SF7">
    <property type="entry name" value="RFBJ PROTEIN"/>
    <property type="match status" value="1"/>
</dbReference>
<name>A0A7W7S616_9ACTN</name>
<evidence type="ECO:0000313" key="3">
    <source>
        <dbReference type="EMBL" id="MBB4943586.1"/>
    </source>
</evidence>
<keyword evidence="3" id="KW-0413">Isomerase</keyword>
<dbReference type="RefSeq" id="WP_184759366.1">
    <property type="nucleotide sequence ID" value="NZ_BAABEK010000124.1"/>
</dbReference>
<evidence type="ECO:0000259" key="2">
    <source>
        <dbReference type="Pfam" id="PF00535"/>
    </source>
</evidence>
<dbReference type="Proteomes" id="UP000534286">
    <property type="component" value="Unassembled WGS sequence"/>
</dbReference>